<feature type="compositionally biased region" description="Gly residues" evidence="1">
    <location>
        <begin position="706"/>
        <end position="715"/>
    </location>
</feature>
<feature type="compositionally biased region" description="Basic and acidic residues" evidence="1">
    <location>
        <begin position="689"/>
        <end position="705"/>
    </location>
</feature>
<feature type="region of interest" description="Disordered" evidence="1">
    <location>
        <begin position="689"/>
        <end position="745"/>
    </location>
</feature>
<organism evidence="2 3">
    <name type="scientific">Roseimicrobium gellanilyticum</name>
    <dbReference type="NCBI Taxonomy" id="748857"/>
    <lineage>
        <taxon>Bacteria</taxon>
        <taxon>Pseudomonadati</taxon>
        <taxon>Verrucomicrobiota</taxon>
        <taxon>Verrucomicrobiia</taxon>
        <taxon>Verrucomicrobiales</taxon>
        <taxon>Verrucomicrobiaceae</taxon>
        <taxon>Roseimicrobium</taxon>
    </lineage>
</organism>
<evidence type="ECO:0000313" key="3">
    <source>
        <dbReference type="Proteomes" id="UP000253426"/>
    </source>
</evidence>
<keyword evidence="3" id="KW-1185">Reference proteome</keyword>
<evidence type="ECO:0008006" key="4">
    <source>
        <dbReference type="Google" id="ProtNLM"/>
    </source>
</evidence>
<dbReference type="Proteomes" id="UP000253426">
    <property type="component" value="Unassembled WGS sequence"/>
</dbReference>
<evidence type="ECO:0000313" key="2">
    <source>
        <dbReference type="EMBL" id="RBP37012.1"/>
    </source>
</evidence>
<accession>A0A366H5V0</accession>
<reference evidence="2 3" key="1">
    <citation type="submission" date="2018-06" db="EMBL/GenBank/DDBJ databases">
        <title>Genomic Encyclopedia of Type Strains, Phase IV (KMG-IV): sequencing the most valuable type-strain genomes for metagenomic binning, comparative biology and taxonomic classification.</title>
        <authorList>
            <person name="Goeker M."/>
        </authorList>
    </citation>
    <scope>NUCLEOTIDE SEQUENCE [LARGE SCALE GENOMIC DNA]</scope>
    <source>
        <strain evidence="2 3">DSM 25532</strain>
    </source>
</reference>
<dbReference type="RefSeq" id="WP_170157492.1">
    <property type="nucleotide sequence ID" value="NZ_QNRR01000015.1"/>
</dbReference>
<dbReference type="AlphaFoldDB" id="A0A366H5V0"/>
<protein>
    <recommendedName>
        <fullName evidence="4">Large polyvalent protein associated domain-containing protein</fullName>
    </recommendedName>
</protein>
<evidence type="ECO:0000256" key="1">
    <source>
        <dbReference type="SAM" id="MobiDB-lite"/>
    </source>
</evidence>
<sequence>MALPLISEEDALEVMGLYDLLPETEKGKAKDYLSRYKRQQDERVGFSFPNLLEKQMREEEQFFGLFSDVKNVDRMNPLVGTAARYVDDADLLRKQEASVQFIKRRMPSAPEQHIREHLGLYMSGYGSEVWDEPGMTDAGRFFDFAKTEVDEERKIFEFEKANSESMGAAAISAAYKGESKWDAFDRWIGAIPGAKDLYPNELLRFQTAFNGAHSNLELRLMPHEDAIISTVNDLQVLMGVKQGAGSDWRVVAERMLKVPEEDREDVINAIMVRGAPDGDYKEWAQKTAESLGRGIVDLVGGTFLVGQRNELLIARENIDRVIKQVEEGRASAFDFVDIFGNGRAVSSHPDSLRELRAEVDKALDFDDMLARMHAIGEGTIDPIKGNWFSSGFYGMVRSAPQMLASFHPLGWMAMTGQFAEGNYQRIRREQPGMPRAWAQSIAIWTAPGQALVETVSNRFLLGRLPNLLKLARTPATTWAGQLKGLWILGPKSVVEYGEEKAQHFAPYYTQQLVAALSKDVADAPWELAFQGWEDGHTELVSTVIWMTVVGHGVGTSLEVGAMREQARHPLLLEAAGFSEESALRISDAARRDEWGEVDTMMREEHAAGRIELDGANLIRQRDAAALLLREEAQRRGVAVSELEKIGALPVLSRAGDGSYQLTFDDGSRGRYRTAQEAVTAMRDWTGHRGDAHDGADARGVCEDTGGHGGGPGGGAAVFPGADDGAAGGEDGAGDEEAGAAARAGG</sequence>
<comment type="caution">
    <text evidence="2">The sequence shown here is derived from an EMBL/GenBank/DDBJ whole genome shotgun (WGS) entry which is preliminary data.</text>
</comment>
<proteinExistence type="predicted"/>
<name>A0A366H5V0_9BACT</name>
<gene>
    <name evidence="2" type="ORF">DES53_115153</name>
</gene>
<dbReference type="EMBL" id="QNRR01000015">
    <property type="protein sequence ID" value="RBP37012.1"/>
    <property type="molecule type" value="Genomic_DNA"/>
</dbReference>